<dbReference type="OrthoDB" id="5272418at2759"/>
<reference evidence="1" key="1">
    <citation type="journal article" date="2021" name="Nat. Commun.">
        <title>Genetic determinants of endophytism in the Arabidopsis root mycobiome.</title>
        <authorList>
            <person name="Mesny F."/>
            <person name="Miyauchi S."/>
            <person name="Thiergart T."/>
            <person name="Pickel B."/>
            <person name="Atanasova L."/>
            <person name="Karlsson M."/>
            <person name="Huettel B."/>
            <person name="Barry K.W."/>
            <person name="Haridas S."/>
            <person name="Chen C."/>
            <person name="Bauer D."/>
            <person name="Andreopoulos W."/>
            <person name="Pangilinan J."/>
            <person name="LaButti K."/>
            <person name="Riley R."/>
            <person name="Lipzen A."/>
            <person name="Clum A."/>
            <person name="Drula E."/>
            <person name="Henrissat B."/>
            <person name="Kohler A."/>
            <person name="Grigoriev I.V."/>
            <person name="Martin F.M."/>
            <person name="Hacquard S."/>
        </authorList>
    </citation>
    <scope>NUCLEOTIDE SEQUENCE</scope>
    <source>
        <strain evidence="1">MPI-SDFR-AT-0073</strain>
    </source>
</reference>
<sequence length="126" mass="13849">MPPRPQVYPPICNIPDYDWGADELVDSVIAQLRSRGRSCQASSGPRVCTQLVCEDPGVAVWEKIWPQCNDLDHELQIDCETVADYAQDIKDRCDNSPLTAASDTQGQEFDIEGWSVIVGGHDGCAV</sequence>
<evidence type="ECO:0000313" key="2">
    <source>
        <dbReference type="Proteomes" id="UP000758603"/>
    </source>
</evidence>
<dbReference type="Proteomes" id="UP000758603">
    <property type="component" value="Unassembled WGS sequence"/>
</dbReference>
<dbReference type="EMBL" id="JAGPXC010000012">
    <property type="protein sequence ID" value="KAH6644906.1"/>
    <property type="molecule type" value="Genomic_DNA"/>
</dbReference>
<organism evidence="1 2">
    <name type="scientific">Truncatella angustata</name>
    <dbReference type="NCBI Taxonomy" id="152316"/>
    <lineage>
        <taxon>Eukaryota</taxon>
        <taxon>Fungi</taxon>
        <taxon>Dikarya</taxon>
        <taxon>Ascomycota</taxon>
        <taxon>Pezizomycotina</taxon>
        <taxon>Sordariomycetes</taxon>
        <taxon>Xylariomycetidae</taxon>
        <taxon>Amphisphaeriales</taxon>
        <taxon>Sporocadaceae</taxon>
        <taxon>Truncatella</taxon>
    </lineage>
</organism>
<accession>A0A9P8RKM9</accession>
<name>A0A9P8RKM9_9PEZI</name>
<dbReference type="GeneID" id="70133142"/>
<dbReference type="RefSeq" id="XP_045951420.1">
    <property type="nucleotide sequence ID" value="XM_046104251.1"/>
</dbReference>
<keyword evidence="2" id="KW-1185">Reference proteome</keyword>
<comment type="caution">
    <text evidence="1">The sequence shown here is derived from an EMBL/GenBank/DDBJ whole genome shotgun (WGS) entry which is preliminary data.</text>
</comment>
<gene>
    <name evidence="1" type="ORF">BKA67DRAFT_586439</name>
</gene>
<protein>
    <submittedName>
        <fullName evidence="1">Uncharacterized protein</fullName>
    </submittedName>
</protein>
<proteinExistence type="predicted"/>
<evidence type="ECO:0000313" key="1">
    <source>
        <dbReference type="EMBL" id="KAH6644906.1"/>
    </source>
</evidence>
<dbReference type="AlphaFoldDB" id="A0A9P8RKM9"/>